<dbReference type="GO" id="GO:0005524">
    <property type="term" value="F:ATP binding"/>
    <property type="evidence" value="ECO:0007669"/>
    <property type="project" value="UniProtKB-UniRule"/>
</dbReference>
<evidence type="ECO:0000256" key="5">
    <source>
        <dbReference type="ARBA" id="ARBA00011738"/>
    </source>
</evidence>
<comment type="cofactor">
    <cofactor evidence="2">
        <name>K(+)</name>
        <dbReference type="ChEBI" id="CHEBI:29103"/>
    </cofactor>
</comment>
<dbReference type="PANTHER" id="PTHR34265">
    <property type="entry name" value="TYPE III PANTOTHENATE KINASE"/>
    <property type="match status" value="1"/>
</dbReference>
<keyword evidence="10 16" id="KW-0418">Kinase</keyword>
<reference evidence="17 18" key="1">
    <citation type="submission" date="2021-10" db="EMBL/GenBank/DDBJ databases">
        <title>Anaerobic single-cell dispensing facilitates the cultivation of human gut bacteria.</title>
        <authorList>
            <person name="Afrizal A."/>
        </authorList>
    </citation>
    <scope>NUCLEOTIDE SEQUENCE [LARGE SCALE GENOMIC DNA]</scope>
    <source>
        <strain evidence="17 18">CLA-AA-H270</strain>
    </source>
</reference>
<proteinExistence type="inferred from homology"/>
<organism evidence="17 18">
    <name type="scientific">Agathobaculum butyriciproducens</name>
    <dbReference type="NCBI Taxonomy" id="1628085"/>
    <lineage>
        <taxon>Bacteria</taxon>
        <taxon>Bacillati</taxon>
        <taxon>Bacillota</taxon>
        <taxon>Clostridia</taxon>
        <taxon>Eubacteriales</taxon>
        <taxon>Butyricicoccaceae</taxon>
        <taxon>Agathobaculum</taxon>
    </lineage>
</organism>
<evidence type="ECO:0000256" key="6">
    <source>
        <dbReference type="ARBA" id="ARBA00012102"/>
    </source>
</evidence>
<evidence type="ECO:0000256" key="13">
    <source>
        <dbReference type="ARBA" id="ARBA00022993"/>
    </source>
</evidence>
<evidence type="ECO:0000256" key="4">
    <source>
        <dbReference type="ARBA" id="ARBA00005225"/>
    </source>
</evidence>
<comment type="caution">
    <text evidence="16">Lacks conserved residue(s) required for the propagation of feature annotation.</text>
</comment>
<dbReference type="HAMAP" id="MF_01274">
    <property type="entry name" value="Pantothen_kinase_3"/>
    <property type="match status" value="1"/>
</dbReference>
<keyword evidence="7 16" id="KW-0963">Cytoplasm</keyword>
<accession>A0AAW4W1W2</accession>
<feature type="binding site" evidence="16">
    <location>
        <begin position="114"/>
        <end position="117"/>
    </location>
    <ligand>
        <name>substrate</name>
    </ligand>
</feature>
<dbReference type="GO" id="GO:0004594">
    <property type="term" value="F:pantothenate kinase activity"/>
    <property type="evidence" value="ECO:0007669"/>
    <property type="project" value="UniProtKB-UniRule"/>
</dbReference>
<comment type="function">
    <text evidence="16">Catalyzes the phosphorylation of pantothenate (Pan), the first step in CoA biosynthesis.</text>
</comment>
<evidence type="ECO:0000256" key="8">
    <source>
        <dbReference type="ARBA" id="ARBA00022679"/>
    </source>
</evidence>
<sequence>MQKRRHTMLIAVNAGNSRVLLGGYEEDGQVFSASIATEPKLTRDDYACKLQQVLLLYGVNVRRIHGGIVSSVVPSMVGVLEGALRLLGIRDVIEVSSGVKTGLNIRSEQPRQVGSDRVAAAVAARAKGKLPCVAITLGTATTFTALDGSGALVGSAITAGVQLSLLALREQAAQLPAVAIDAKDEGILARNTVDAMRVGAVYGAASLVDGMVERFAEALGETPYVVLTGELAPLVTPYLRIPFEYDESLVLDGLHLIWKKNRG</sequence>
<gene>
    <name evidence="16" type="primary">coaX</name>
    <name evidence="17" type="ORF">LKD22_07025</name>
</gene>
<feature type="binding site" evidence="16">
    <location>
        <position position="139"/>
    </location>
    <ligand>
        <name>ATP</name>
        <dbReference type="ChEBI" id="CHEBI:30616"/>
    </ligand>
</feature>
<dbReference type="InterPro" id="IPR004619">
    <property type="entry name" value="Type_III_PanK"/>
</dbReference>
<evidence type="ECO:0000256" key="3">
    <source>
        <dbReference type="ARBA" id="ARBA00004496"/>
    </source>
</evidence>
<evidence type="ECO:0000256" key="10">
    <source>
        <dbReference type="ARBA" id="ARBA00022777"/>
    </source>
</evidence>
<keyword evidence="12 16" id="KW-0630">Potassium</keyword>
<dbReference type="PANTHER" id="PTHR34265:SF1">
    <property type="entry name" value="TYPE III PANTOTHENATE KINASE"/>
    <property type="match status" value="1"/>
</dbReference>
<comment type="caution">
    <text evidence="17">The sequence shown here is derived from an EMBL/GenBank/DDBJ whole genome shotgun (WGS) entry which is preliminary data.</text>
</comment>
<dbReference type="EMBL" id="JAJEPX010000017">
    <property type="protein sequence ID" value="MCC2176879.1"/>
    <property type="molecule type" value="Genomic_DNA"/>
</dbReference>
<comment type="subcellular location">
    <subcellularLocation>
        <location evidence="3 16">Cytoplasm</location>
    </subcellularLocation>
</comment>
<dbReference type="GO" id="GO:0015937">
    <property type="term" value="P:coenzyme A biosynthetic process"/>
    <property type="evidence" value="ECO:0007669"/>
    <property type="project" value="UniProtKB-UniRule"/>
</dbReference>
<evidence type="ECO:0000256" key="9">
    <source>
        <dbReference type="ARBA" id="ARBA00022741"/>
    </source>
</evidence>
<feature type="active site" description="Proton acceptor" evidence="16">
    <location>
        <position position="116"/>
    </location>
</feature>
<evidence type="ECO:0000256" key="1">
    <source>
        <dbReference type="ARBA" id="ARBA00001206"/>
    </source>
</evidence>
<dbReference type="InterPro" id="IPR043129">
    <property type="entry name" value="ATPase_NBD"/>
</dbReference>
<dbReference type="AlphaFoldDB" id="A0AAW4W1W2"/>
<evidence type="ECO:0000313" key="17">
    <source>
        <dbReference type="EMBL" id="MCC2176879.1"/>
    </source>
</evidence>
<comment type="pathway">
    <text evidence="4 16">Cofactor biosynthesis; coenzyme A biosynthesis; CoA from (R)-pantothenate: step 1/5.</text>
</comment>
<keyword evidence="9 16" id="KW-0547">Nucleotide-binding</keyword>
<feature type="binding site" evidence="16">
    <location>
        <position position="192"/>
    </location>
    <ligand>
        <name>substrate</name>
    </ligand>
</feature>
<evidence type="ECO:0000256" key="14">
    <source>
        <dbReference type="ARBA" id="ARBA00038036"/>
    </source>
</evidence>
<dbReference type="NCBIfam" id="TIGR00671">
    <property type="entry name" value="baf"/>
    <property type="match status" value="1"/>
</dbReference>
<protein>
    <recommendedName>
        <fullName evidence="15 16">Type III pantothenate kinase</fullName>
        <ecNumber evidence="6 16">2.7.1.33</ecNumber>
    </recommendedName>
    <alternativeName>
        <fullName evidence="16">PanK-III</fullName>
    </alternativeName>
    <alternativeName>
        <fullName evidence="16">Pantothenic acid kinase</fullName>
    </alternativeName>
</protein>
<dbReference type="Pfam" id="PF03309">
    <property type="entry name" value="Pan_kinase"/>
    <property type="match status" value="1"/>
</dbReference>
<dbReference type="EC" id="2.7.1.33" evidence="6 16"/>
<name>A0AAW4W1W2_9FIRM</name>
<evidence type="ECO:0000256" key="16">
    <source>
        <dbReference type="HAMAP-Rule" id="MF_01274"/>
    </source>
</evidence>
<comment type="catalytic activity">
    <reaction evidence="1 16">
        <text>(R)-pantothenate + ATP = (R)-4'-phosphopantothenate + ADP + H(+)</text>
        <dbReference type="Rhea" id="RHEA:16373"/>
        <dbReference type="ChEBI" id="CHEBI:10986"/>
        <dbReference type="ChEBI" id="CHEBI:15378"/>
        <dbReference type="ChEBI" id="CHEBI:29032"/>
        <dbReference type="ChEBI" id="CHEBI:30616"/>
        <dbReference type="ChEBI" id="CHEBI:456216"/>
        <dbReference type="EC" id="2.7.1.33"/>
    </reaction>
</comment>
<dbReference type="SUPFAM" id="SSF53067">
    <property type="entry name" value="Actin-like ATPase domain"/>
    <property type="match status" value="2"/>
</dbReference>
<dbReference type="Proteomes" id="UP001298753">
    <property type="component" value="Unassembled WGS sequence"/>
</dbReference>
<evidence type="ECO:0000256" key="11">
    <source>
        <dbReference type="ARBA" id="ARBA00022840"/>
    </source>
</evidence>
<dbReference type="Gene3D" id="3.30.420.40">
    <property type="match status" value="2"/>
</dbReference>
<dbReference type="CDD" id="cd24015">
    <property type="entry name" value="ASKHA_NBD_PanK-III"/>
    <property type="match status" value="1"/>
</dbReference>
<dbReference type="GO" id="GO:0005737">
    <property type="term" value="C:cytoplasm"/>
    <property type="evidence" value="ECO:0007669"/>
    <property type="project" value="UniProtKB-SubCell"/>
</dbReference>
<evidence type="ECO:0000256" key="15">
    <source>
        <dbReference type="ARBA" id="ARBA00040883"/>
    </source>
</evidence>
<keyword evidence="13 16" id="KW-0173">Coenzyme A biosynthesis</keyword>
<evidence type="ECO:0000256" key="7">
    <source>
        <dbReference type="ARBA" id="ARBA00022490"/>
    </source>
</evidence>
<keyword evidence="18" id="KW-1185">Reference proteome</keyword>
<feature type="binding site" evidence="16">
    <location>
        <begin position="13"/>
        <end position="20"/>
    </location>
    <ligand>
        <name>ATP</name>
        <dbReference type="ChEBI" id="CHEBI:30616"/>
    </ligand>
</feature>
<evidence type="ECO:0000256" key="2">
    <source>
        <dbReference type="ARBA" id="ARBA00001958"/>
    </source>
</evidence>
<comment type="cofactor">
    <cofactor evidence="16">
        <name>NH4(+)</name>
        <dbReference type="ChEBI" id="CHEBI:28938"/>
    </cofactor>
    <cofactor evidence="16">
        <name>K(+)</name>
        <dbReference type="ChEBI" id="CHEBI:29103"/>
    </cofactor>
    <text evidence="16">A monovalent cation. Ammonium or potassium.</text>
</comment>
<keyword evidence="11 16" id="KW-0067">ATP-binding</keyword>
<evidence type="ECO:0000256" key="12">
    <source>
        <dbReference type="ARBA" id="ARBA00022958"/>
    </source>
</evidence>
<evidence type="ECO:0000313" key="18">
    <source>
        <dbReference type="Proteomes" id="UP001298753"/>
    </source>
</evidence>
<comment type="similarity">
    <text evidence="14 16">Belongs to the type III pantothenate kinase family.</text>
</comment>
<comment type="subunit">
    <text evidence="5 16">Homodimer.</text>
</comment>
<keyword evidence="8 16" id="KW-0808">Transferase</keyword>